<dbReference type="InterPro" id="IPR029058">
    <property type="entry name" value="AB_hydrolase_fold"/>
</dbReference>
<reference evidence="2 3" key="1">
    <citation type="submission" date="2022-08" db="EMBL/GenBank/DDBJ databases">
        <authorList>
            <person name="Li F."/>
        </authorList>
    </citation>
    <scope>NUCLEOTIDE SEQUENCE [LARGE SCALE GENOMIC DNA]</scope>
    <source>
        <strain evidence="2 3">10F1B-8-1</strain>
    </source>
</reference>
<feature type="domain" description="DUF1023" evidence="1">
    <location>
        <begin position="194"/>
        <end position="363"/>
    </location>
</feature>
<keyword evidence="2" id="KW-0378">Hydrolase</keyword>
<dbReference type="SUPFAM" id="SSF53474">
    <property type="entry name" value="alpha/beta-Hydrolases"/>
    <property type="match status" value="1"/>
</dbReference>
<dbReference type="EMBL" id="JANTHX010000008">
    <property type="protein sequence ID" value="MCS0500507.1"/>
    <property type="molecule type" value="Genomic_DNA"/>
</dbReference>
<evidence type="ECO:0000259" key="1">
    <source>
        <dbReference type="Pfam" id="PF06259"/>
    </source>
</evidence>
<protein>
    <submittedName>
        <fullName evidence="2">Alpha/beta hydrolase family protein</fullName>
    </submittedName>
</protein>
<accession>A0ABT1ZIG5</accession>
<dbReference type="GO" id="GO:0016787">
    <property type="term" value="F:hydrolase activity"/>
    <property type="evidence" value="ECO:0007669"/>
    <property type="project" value="UniProtKB-KW"/>
</dbReference>
<evidence type="ECO:0000313" key="2">
    <source>
        <dbReference type="EMBL" id="MCS0500507.1"/>
    </source>
</evidence>
<dbReference type="RefSeq" id="WP_258799681.1">
    <property type="nucleotide sequence ID" value="NZ_JANTHX010000008.1"/>
</dbReference>
<organism evidence="2 3">
    <name type="scientific">Protaetiibacter mangrovi</name>
    <dbReference type="NCBI Taxonomy" id="2970926"/>
    <lineage>
        <taxon>Bacteria</taxon>
        <taxon>Bacillati</taxon>
        <taxon>Actinomycetota</taxon>
        <taxon>Actinomycetes</taxon>
        <taxon>Micrococcales</taxon>
        <taxon>Microbacteriaceae</taxon>
        <taxon>Protaetiibacter</taxon>
    </lineage>
</organism>
<dbReference type="InterPro" id="IPR010427">
    <property type="entry name" value="DUF1023"/>
</dbReference>
<dbReference type="Pfam" id="PF06259">
    <property type="entry name" value="Abhydrolase_8"/>
    <property type="match status" value="1"/>
</dbReference>
<comment type="caution">
    <text evidence="2">The sequence shown here is derived from an EMBL/GenBank/DDBJ whole genome shotgun (WGS) entry which is preliminary data.</text>
</comment>
<dbReference type="Proteomes" id="UP001205337">
    <property type="component" value="Unassembled WGS sequence"/>
</dbReference>
<sequence>MLLATPGTLAGAFGVPAEPLISVVGEAPAFALAALVALDAPLDPVADPIGGPSTPIDQLHGIALLDRLGSMPRGDVGAFLDAHPQAVSELLAAPPSAAQVTAWWKGASVTGRATLRELAPELVGNLEGVPYRTRDLANRAVLATARQQLGSRLADGTVGRAERDELVNRLHMLDQIDKALQPDGQRRRLVTLDVTGEGRAVVTVGDLATADYVEYLVPGMFFGVDAQIEAWTATAQTLVDDQERWLRVLHPESHATVAAVAWIGYTTPSLVNVASMELAREGRDALTDSLQGLRASRGDDQPYLAVLAHSYGSTAALLSLEEDDVHVDALAVVGSPGSPARSVDELHVTDGNVWVGAADWDPIPASGVFGSQPASRAYGAQLFSVAAGSDPVTGSALTGAITHNDYFAPGSMSLRNLALIGIGEGAYVTGPDHSRGDFARALTRVF</sequence>
<evidence type="ECO:0000313" key="3">
    <source>
        <dbReference type="Proteomes" id="UP001205337"/>
    </source>
</evidence>
<gene>
    <name evidence="2" type="ORF">NUH29_13205</name>
</gene>
<keyword evidence="3" id="KW-1185">Reference proteome</keyword>
<proteinExistence type="predicted"/>
<name>A0ABT1ZIG5_9MICO</name>